<dbReference type="EMBL" id="JBGMDY010000003">
    <property type="protein sequence ID" value="KAL2341186.1"/>
    <property type="molecule type" value="Genomic_DNA"/>
</dbReference>
<evidence type="ECO:0000313" key="1">
    <source>
        <dbReference type="EMBL" id="KAL2341186.1"/>
    </source>
</evidence>
<keyword evidence="2" id="KW-1185">Reference proteome</keyword>
<name>A0ABD1MZC2_9FABA</name>
<organism evidence="1 2">
    <name type="scientific">Flemingia macrophylla</name>
    <dbReference type="NCBI Taxonomy" id="520843"/>
    <lineage>
        <taxon>Eukaryota</taxon>
        <taxon>Viridiplantae</taxon>
        <taxon>Streptophyta</taxon>
        <taxon>Embryophyta</taxon>
        <taxon>Tracheophyta</taxon>
        <taxon>Spermatophyta</taxon>
        <taxon>Magnoliopsida</taxon>
        <taxon>eudicotyledons</taxon>
        <taxon>Gunneridae</taxon>
        <taxon>Pentapetalae</taxon>
        <taxon>rosids</taxon>
        <taxon>fabids</taxon>
        <taxon>Fabales</taxon>
        <taxon>Fabaceae</taxon>
        <taxon>Papilionoideae</taxon>
        <taxon>50 kb inversion clade</taxon>
        <taxon>NPAAA clade</taxon>
        <taxon>indigoferoid/millettioid clade</taxon>
        <taxon>Phaseoleae</taxon>
        <taxon>Flemingia</taxon>
    </lineage>
</organism>
<comment type="caution">
    <text evidence="1">The sequence shown here is derived from an EMBL/GenBank/DDBJ whole genome shotgun (WGS) entry which is preliminary data.</text>
</comment>
<proteinExistence type="predicted"/>
<dbReference type="AlphaFoldDB" id="A0ABD1MZC2"/>
<dbReference type="Proteomes" id="UP001603857">
    <property type="component" value="Unassembled WGS sequence"/>
</dbReference>
<sequence length="163" mass="18390">MGIGLSHRPSQQNIFPTQDFPCWHPQRKASVVVFRNPAVFSETKDNFAEEKTMAVLLGLASSKTTTVGECRWLRGIEEVLVMEDVGWEKIEDKEALAMALSMLLMHLGNQKVFRKDKRRVMSVEIDDPHGGLSLYEKLVEIDLLEAKKLTDSLDYTCSTSSTT</sequence>
<accession>A0ABD1MZC2</accession>
<protein>
    <submittedName>
        <fullName evidence="1">Uncharacterized protein</fullName>
    </submittedName>
</protein>
<evidence type="ECO:0000313" key="2">
    <source>
        <dbReference type="Proteomes" id="UP001603857"/>
    </source>
</evidence>
<gene>
    <name evidence="1" type="ORF">Fmac_009126</name>
</gene>
<reference evidence="1 2" key="1">
    <citation type="submission" date="2024-08" db="EMBL/GenBank/DDBJ databases">
        <title>Insights into the chromosomal genome structure of Flemingia macrophylla.</title>
        <authorList>
            <person name="Ding Y."/>
            <person name="Zhao Y."/>
            <person name="Bi W."/>
            <person name="Wu M."/>
            <person name="Zhao G."/>
            <person name="Gong Y."/>
            <person name="Li W."/>
            <person name="Zhang P."/>
        </authorList>
    </citation>
    <scope>NUCLEOTIDE SEQUENCE [LARGE SCALE GENOMIC DNA]</scope>
    <source>
        <strain evidence="1">DYQJB</strain>
        <tissue evidence="1">Leaf</tissue>
    </source>
</reference>